<accession>A0A0L6VJ16</accession>
<keyword evidence="1" id="KW-0472">Membrane</keyword>
<comment type="caution">
    <text evidence="2">The sequence shown here is derived from an EMBL/GenBank/DDBJ whole genome shotgun (WGS) entry which is preliminary data.</text>
</comment>
<evidence type="ECO:0000313" key="3">
    <source>
        <dbReference type="Proteomes" id="UP000037035"/>
    </source>
</evidence>
<protein>
    <submittedName>
        <fullName evidence="2">Uncharacterized protein</fullName>
    </submittedName>
</protein>
<proteinExistence type="predicted"/>
<gene>
    <name evidence="2" type="ORF">VP01_1506g2</name>
</gene>
<sequence length="844" mass="95643">MICLSVPVAHPLCIIRPNRAYIKNKGVVLESNLMFPSRHLTCFDIKFGMVEADSRFQTHGKRLIVRTSHRSQLSRRITTYKHVGTTFGLQKRISQLPAVDMWHAPAKLPSKLHMFAYVDVLTQSLCSLYSHCAVCTVTVQSSEFWLWSHHHFPSSTSQVSTVLIEINKLTELSFTQANIFLRPQATKWARSPNILNNMIFIESYCFFLFNFFSGFPSSIDNKNNKSLIDNKKNSSEMRYKSTSQFRWRFPLNDTYPLELPSFSEKLCSLTISDEIIVFILVMLTLVGESFVGSYCIHYALFVSIICESRGIFLPMSPGSGASPVPMFPLIKPWKSSWPMAISLMASSFQGGGGGGDTIINILSQPTPDKLHCKRNLLNFLQYFGTVTVHQSLVESLLKVVVTTGYFWELFQLQAAEQVFFLQSKKNVQMSINLNQLKWKCFSLQTSGSYKLSAWSSCSSINILNRLKFASSVHFQVFFFCGANLWDSPKSDNDALQKNLLNCLQLTCSILHQAAIQTPPVCICRWFFHSEFSVKSDCSPKLVMFLALNLKESWILVGAGRGVSALAWSSINKEPSGFDSCILEPWASLFLMVSCQMMERKMKNEQDNSAHTCKITCEIILLACDWNQFSGRVFKILDLPNAQNPLIKGPLISWTKLEPSQIPSVDHNCVSLFIKTFITSQLTQSIPNLLVFLSCFIVATAHLLACLQNKNSNTKNLEKENEKADFHQNPHMLISLHINTFPSIQGLAGLVSAWLKCLGILVKWKVDPGIQNSWNFWPRFNQTIISDQYKSRKNWPVLPIVQGFLKRVQTGYFNFFVLKTYLLVLASNFTLNTPECTPPPLSLML</sequence>
<keyword evidence="1" id="KW-1133">Transmembrane helix</keyword>
<dbReference type="Proteomes" id="UP000037035">
    <property type="component" value="Unassembled WGS sequence"/>
</dbReference>
<reference evidence="2 3" key="1">
    <citation type="submission" date="2015-08" db="EMBL/GenBank/DDBJ databases">
        <title>Next Generation Sequencing and Analysis of the Genome of Puccinia sorghi L Schw, the Causal Agent of Maize Common Rust.</title>
        <authorList>
            <person name="Rochi L."/>
            <person name="Burguener G."/>
            <person name="Darino M."/>
            <person name="Turjanski A."/>
            <person name="Kreff E."/>
            <person name="Dieguez M.J."/>
            <person name="Sacco F."/>
        </authorList>
    </citation>
    <scope>NUCLEOTIDE SEQUENCE [LARGE SCALE GENOMIC DNA]</scope>
    <source>
        <strain evidence="2 3">RO10H11247</strain>
    </source>
</reference>
<evidence type="ECO:0000256" key="1">
    <source>
        <dbReference type="SAM" id="Phobius"/>
    </source>
</evidence>
<name>A0A0L6VJ16_9BASI</name>
<dbReference type="VEuPathDB" id="FungiDB:VP01_1506g2"/>
<keyword evidence="3" id="KW-1185">Reference proteome</keyword>
<dbReference type="AlphaFoldDB" id="A0A0L6VJ16"/>
<evidence type="ECO:0000313" key="2">
    <source>
        <dbReference type="EMBL" id="KNZ60743.1"/>
    </source>
</evidence>
<organism evidence="2 3">
    <name type="scientific">Puccinia sorghi</name>
    <dbReference type="NCBI Taxonomy" id="27349"/>
    <lineage>
        <taxon>Eukaryota</taxon>
        <taxon>Fungi</taxon>
        <taxon>Dikarya</taxon>
        <taxon>Basidiomycota</taxon>
        <taxon>Pucciniomycotina</taxon>
        <taxon>Pucciniomycetes</taxon>
        <taxon>Pucciniales</taxon>
        <taxon>Pucciniaceae</taxon>
        <taxon>Puccinia</taxon>
    </lineage>
</organism>
<dbReference type="EMBL" id="LAVV01005631">
    <property type="protein sequence ID" value="KNZ60743.1"/>
    <property type="molecule type" value="Genomic_DNA"/>
</dbReference>
<feature type="transmembrane region" description="Helical" evidence="1">
    <location>
        <begin position="688"/>
        <end position="706"/>
    </location>
</feature>
<keyword evidence="1" id="KW-0812">Transmembrane</keyword>